<evidence type="ECO:0000259" key="2">
    <source>
        <dbReference type="PROSITE" id="PS50073"/>
    </source>
</evidence>
<evidence type="ECO:0000313" key="4">
    <source>
        <dbReference type="Proteomes" id="UP001309876"/>
    </source>
</evidence>
<protein>
    <recommendedName>
        <fullName evidence="2">Copper-fist domain-containing protein</fullName>
    </recommendedName>
</protein>
<dbReference type="SMART" id="SM00412">
    <property type="entry name" value="Cu_FIST"/>
    <property type="match status" value="1"/>
</dbReference>
<dbReference type="GO" id="GO:0003677">
    <property type="term" value="F:DNA binding"/>
    <property type="evidence" value="ECO:0007669"/>
    <property type="project" value="InterPro"/>
</dbReference>
<dbReference type="InterPro" id="IPR001083">
    <property type="entry name" value="Cu_fist_DNA-bd_dom"/>
</dbReference>
<dbReference type="Gene3D" id="3.90.430.10">
    <property type="entry name" value="Copper fist DNA-binding domain"/>
    <property type="match status" value="1"/>
</dbReference>
<dbReference type="GO" id="GO:0005634">
    <property type="term" value="C:nucleus"/>
    <property type="evidence" value="ECO:0007669"/>
    <property type="project" value="InterPro"/>
</dbReference>
<dbReference type="AlphaFoldDB" id="A0AAN7Y8Y4"/>
<organism evidence="3 4">
    <name type="scientific">Lithohypha guttulata</name>
    <dbReference type="NCBI Taxonomy" id="1690604"/>
    <lineage>
        <taxon>Eukaryota</taxon>
        <taxon>Fungi</taxon>
        <taxon>Dikarya</taxon>
        <taxon>Ascomycota</taxon>
        <taxon>Pezizomycotina</taxon>
        <taxon>Eurotiomycetes</taxon>
        <taxon>Chaetothyriomycetidae</taxon>
        <taxon>Chaetothyriales</taxon>
        <taxon>Trichomeriaceae</taxon>
        <taxon>Lithohypha</taxon>
    </lineage>
</organism>
<dbReference type="SUPFAM" id="SSF57879">
    <property type="entry name" value="Zinc domain conserved in yeast copper-regulated transcription factors"/>
    <property type="match status" value="1"/>
</dbReference>
<feature type="compositionally biased region" description="Basic and acidic residues" evidence="1">
    <location>
        <begin position="160"/>
        <end position="171"/>
    </location>
</feature>
<dbReference type="GO" id="GO:0005507">
    <property type="term" value="F:copper ion binding"/>
    <property type="evidence" value="ECO:0007669"/>
    <property type="project" value="InterPro"/>
</dbReference>
<feature type="compositionally biased region" description="Low complexity" evidence="1">
    <location>
        <begin position="8"/>
        <end position="17"/>
    </location>
</feature>
<feature type="compositionally biased region" description="Polar residues" evidence="1">
    <location>
        <begin position="187"/>
        <end position="199"/>
    </location>
</feature>
<feature type="region of interest" description="Disordered" evidence="1">
    <location>
        <begin position="158"/>
        <end position="204"/>
    </location>
</feature>
<dbReference type="Pfam" id="PF00649">
    <property type="entry name" value="Copper-fist"/>
    <property type="match status" value="1"/>
</dbReference>
<dbReference type="GO" id="GO:0003700">
    <property type="term" value="F:DNA-binding transcription factor activity"/>
    <property type="evidence" value="ECO:0007669"/>
    <property type="project" value="InterPro"/>
</dbReference>
<proteinExistence type="predicted"/>
<feature type="compositionally biased region" description="Basic and acidic residues" evidence="1">
    <location>
        <begin position="20"/>
        <end position="30"/>
    </location>
</feature>
<feature type="region of interest" description="Disordered" evidence="1">
    <location>
        <begin position="1"/>
        <end position="43"/>
    </location>
</feature>
<dbReference type="SMART" id="SM01090">
    <property type="entry name" value="Copper-fist"/>
    <property type="match status" value="1"/>
</dbReference>
<name>A0AAN7Y8Y4_9EURO</name>
<evidence type="ECO:0000256" key="1">
    <source>
        <dbReference type="SAM" id="MobiDB-lite"/>
    </source>
</evidence>
<dbReference type="PROSITE" id="PS50073">
    <property type="entry name" value="COPPER_FIST_2"/>
    <property type="match status" value="1"/>
</dbReference>
<accession>A0AAN7Y8Y4</accession>
<dbReference type="Proteomes" id="UP001309876">
    <property type="component" value="Unassembled WGS sequence"/>
</dbReference>
<evidence type="ECO:0000313" key="3">
    <source>
        <dbReference type="EMBL" id="KAK5089080.1"/>
    </source>
</evidence>
<gene>
    <name evidence="3" type="ORF">LTR05_003304</name>
</gene>
<feature type="compositionally biased region" description="Polar residues" evidence="1">
    <location>
        <begin position="31"/>
        <end position="43"/>
    </location>
</feature>
<comment type="caution">
    <text evidence="3">The sequence shown here is derived from an EMBL/GenBank/DDBJ whole genome shotgun (WGS) entry which is preliminary data.</text>
</comment>
<feature type="domain" description="Copper-fist" evidence="2">
    <location>
        <begin position="52"/>
        <end position="92"/>
    </location>
</feature>
<reference evidence="3 4" key="1">
    <citation type="submission" date="2023-08" db="EMBL/GenBank/DDBJ databases">
        <title>Black Yeasts Isolated from many extreme environments.</title>
        <authorList>
            <person name="Coleine C."/>
            <person name="Stajich J.E."/>
            <person name="Selbmann L."/>
        </authorList>
    </citation>
    <scope>NUCLEOTIDE SEQUENCE [LARGE SCALE GENOMIC DNA]</scope>
    <source>
        <strain evidence="3 4">CCFEE 5910</strain>
    </source>
</reference>
<dbReference type="InterPro" id="IPR036395">
    <property type="entry name" value="Cu_fist_DNA-bd_dom_sf"/>
</dbReference>
<dbReference type="EMBL" id="JAVRRJ010000002">
    <property type="protein sequence ID" value="KAK5089080.1"/>
    <property type="molecule type" value="Genomic_DNA"/>
</dbReference>
<sequence length="545" mass="58278">MGLGNGGKVAKASGGKKSTLKKENVERQLEQESNSGTESGTANKSVKNKLTGIVIDGKNWACAPCKLGHRVGSCNHAISRPMMPTHAPGRPAAGAPKKILCDCPRDCSCTKRDCKCARECSCVVRMWFLVKLQAMSEERWVVDRPVDTDLKGVMLSPEEAAERRAKKEAQHAEVSSPASNHSRRSSTTIEPTSPSQAKPSATGGCCTHKQVVAKEIRAGLMSHQHATNGANVSSVRHAQLASTHGCNCGAACACAFCPQHPNNQVSRNYVQQQAAFISQQGPIDTNFTHFQPSVPQEMSCMGGQPQFAVTRLPMQPDFSNFQAAFPSTNTGNYFLAYPMRHTDTPVPQSLSQIPMPAFPPTMYAGAANGLDGAAQSVNDAALNDNFDYGPFGSNYLEPGNAMVVNDGPNGWQDLTFQPDGHMGLPTLPANSGFDVLSPHSEDLSLSSNMGYSGHGPLPMSSSVASPTMGAIPDLDGFSMPAPLMSPLHTTIPASLAMDGPMMYPMPTTSHSPEVGMLFQEQDQFDPNQWFEAEPAHTQPQFTSAL</sequence>
<keyword evidence="4" id="KW-1185">Reference proteome</keyword>